<evidence type="ECO:0000313" key="2">
    <source>
        <dbReference type="EMBL" id="KAH3833004.1"/>
    </source>
</evidence>
<name>A0A9D4K4W2_DREPO</name>
<feature type="transmembrane region" description="Helical" evidence="1">
    <location>
        <begin position="37"/>
        <end position="58"/>
    </location>
</feature>
<comment type="caution">
    <text evidence="2">The sequence shown here is derived from an EMBL/GenBank/DDBJ whole genome shotgun (WGS) entry which is preliminary data.</text>
</comment>
<keyword evidence="1" id="KW-1133">Transmembrane helix</keyword>
<gene>
    <name evidence="2" type="ORF">DPMN_106306</name>
</gene>
<dbReference type="EMBL" id="JAIWYP010000004">
    <property type="protein sequence ID" value="KAH3833004.1"/>
    <property type="molecule type" value="Genomic_DNA"/>
</dbReference>
<organism evidence="2 3">
    <name type="scientific">Dreissena polymorpha</name>
    <name type="common">Zebra mussel</name>
    <name type="synonym">Mytilus polymorpha</name>
    <dbReference type="NCBI Taxonomy" id="45954"/>
    <lineage>
        <taxon>Eukaryota</taxon>
        <taxon>Metazoa</taxon>
        <taxon>Spiralia</taxon>
        <taxon>Lophotrochozoa</taxon>
        <taxon>Mollusca</taxon>
        <taxon>Bivalvia</taxon>
        <taxon>Autobranchia</taxon>
        <taxon>Heteroconchia</taxon>
        <taxon>Euheterodonta</taxon>
        <taxon>Imparidentia</taxon>
        <taxon>Neoheterodontei</taxon>
        <taxon>Myida</taxon>
        <taxon>Dreissenoidea</taxon>
        <taxon>Dreissenidae</taxon>
        <taxon>Dreissena</taxon>
    </lineage>
</organism>
<reference evidence="2" key="1">
    <citation type="journal article" date="2019" name="bioRxiv">
        <title>The Genome of the Zebra Mussel, Dreissena polymorpha: A Resource for Invasive Species Research.</title>
        <authorList>
            <person name="McCartney M.A."/>
            <person name="Auch B."/>
            <person name="Kono T."/>
            <person name="Mallez S."/>
            <person name="Zhang Y."/>
            <person name="Obille A."/>
            <person name="Becker A."/>
            <person name="Abrahante J.E."/>
            <person name="Garbe J."/>
            <person name="Badalamenti J.P."/>
            <person name="Herman A."/>
            <person name="Mangelson H."/>
            <person name="Liachko I."/>
            <person name="Sullivan S."/>
            <person name="Sone E.D."/>
            <person name="Koren S."/>
            <person name="Silverstein K.A.T."/>
            <person name="Beckman K.B."/>
            <person name="Gohl D.M."/>
        </authorList>
    </citation>
    <scope>NUCLEOTIDE SEQUENCE</scope>
    <source>
        <strain evidence="2">Duluth1</strain>
        <tissue evidence="2">Whole animal</tissue>
    </source>
</reference>
<proteinExistence type="predicted"/>
<evidence type="ECO:0000313" key="3">
    <source>
        <dbReference type="Proteomes" id="UP000828390"/>
    </source>
</evidence>
<keyword evidence="3" id="KW-1185">Reference proteome</keyword>
<reference evidence="2" key="2">
    <citation type="submission" date="2020-11" db="EMBL/GenBank/DDBJ databases">
        <authorList>
            <person name="McCartney M.A."/>
            <person name="Auch B."/>
            <person name="Kono T."/>
            <person name="Mallez S."/>
            <person name="Becker A."/>
            <person name="Gohl D.M."/>
            <person name="Silverstein K.A.T."/>
            <person name="Koren S."/>
            <person name="Bechman K.B."/>
            <person name="Herman A."/>
            <person name="Abrahante J.E."/>
            <person name="Garbe J."/>
        </authorList>
    </citation>
    <scope>NUCLEOTIDE SEQUENCE</scope>
    <source>
        <strain evidence="2">Duluth1</strain>
        <tissue evidence="2">Whole animal</tissue>
    </source>
</reference>
<keyword evidence="1" id="KW-0812">Transmembrane</keyword>
<keyword evidence="1" id="KW-0472">Membrane</keyword>
<dbReference type="Proteomes" id="UP000828390">
    <property type="component" value="Unassembled WGS sequence"/>
</dbReference>
<protein>
    <submittedName>
        <fullName evidence="2">Uncharacterized protein</fullName>
    </submittedName>
</protein>
<accession>A0A9D4K4W2</accession>
<sequence length="82" mass="8848">MGLHATILTTLTAALVWPGGREPIVNKTSTSVSAPLVGMGLHATILTTLTAALVWPGGREPTVNKVKRDGHHHFKFLEWPKN</sequence>
<evidence type="ECO:0000256" key="1">
    <source>
        <dbReference type="SAM" id="Phobius"/>
    </source>
</evidence>
<dbReference type="AlphaFoldDB" id="A0A9D4K4W2"/>